<feature type="region of interest" description="Disordered" evidence="1">
    <location>
        <begin position="1"/>
        <end position="28"/>
    </location>
</feature>
<comment type="caution">
    <text evidence="2">The sequence shown here is derived from an EMBL/GenBank/DDBJ whole genome shotgun (WGS) entry which is preliminary data.</text>
</comment>
<name>A0ABN9HSL5_9NEOB</name>
<proteinExistence type="predicted"/>
<dbReference type="PANTHER" id="PTHR34094">
    <property type="match status" value="1"/>
</dbReference>
<gene>
    <name evidence="2" type="ORF">SPARVUS_LOCUS16512621</name>
</gene>
<dbReference type="Proteomes" id="UP001162483">
    <property type="component" value="Unassembled WGS sequence"/>
</dbReference>
<reference evidence="2" key="1">
    <citation type="submission" date="2023-05" db="EMBL/GenBank/DDBJ databases">
        <authorList>
            <person name="Stuckert A."/>
        </authorList>
    </citation>
    <scope>NUCLEOTIDE SEQUENCE</scope>
</reference>
<dbReference type="PANTHER" id="PTHR34094:SF1">
    <property type="entry name" value="PROTEIN FAM185A"/>
    <property type="match status" value="1"/>
</dbReference>
<keyword evidence="3" id="KW-1185">Reference proteome</keyword>
<evidence type="ECO:0000313" key="3">
    <source>
        <dbReference type="Proteomes" id="UP001162483"/>
    </source>
</evidence>
<dbReference type="EMBL" id="CATNWA010021725">
    <property type="protein sequence ID" value="CAI9623661.1"/>
    <property type="molecule type" value="Genomic_DNA"/>
</dbReference>
<sequence>MSSAAGDIIVGSAHGKSSTKQKKKNMISDSSDGCLMASTKHGTIDVYVSQAGKVHLKSDKGKYYLHTVKCTF</sequence>
<evidence type="ECO:0000313" key="2">
    <source>
        <dbReference type="EMBL" id="CAI9623661.1"/>
    </source>
</evidence>
<accession>A0ABN9HSL5</accession>
<evidence type="ECO:0000256" key="1">
    <source>
        <dbReference type="SAM" id="MobiDB-lite"/>
    </source>
</evidence>
<organism evidence="2 3">
    <name type="scientific">Staurois parvus</name>
    <dbReference type="NCBI Taxonomy" id="386267"/>
    <lineage>
        <taxon>Eukaryota</taxon>
        <taxon>Metazoa</taxon>
        <taxon>Chordata</taxon>
        <taxon>Craniata</taxon>
        <taxon>Vertebrata</taxon>
        <taxon>Euteleostomi</taxon>
        <taxon>Amphibia</taxon>
        <taxon>Batrachia</taxon>
        <taxon>Anura</taxon>
        <taxon>Neobatrachia</taxon>
        <taxon>Ranoidea</taxon>
        <taxon>Ranidae</taxon>
        <taxon>Staurois</taxon>
    </lineage>
</organism>
<protein>
    <submittedName>
        <fullName evidence="2">Uncharacterized protein</fullName>
    </submittedName>
</protein>